<proteinExistence type="predicted"/>
<protein>
    <submittedName>
        <fullName evidence="6">Helicase conserved C-terminal domain protein</fullName>
    </submittedName>
</protein>
<dbReference type="SMART" id="SM00487">
    <property type="entry name" value="DEXDc"/>
    <property type="match status" value="1"/>
</dbReference>
<sequence length="1155" mass="128208">MNLTLADVRDVLHQATFDRGQEYVRLRRVLAVEQDGDVLNATVQGSGSNIYQQEITLSVFRDTPDIDSVCSCPVGSNCKHVAAALIEYLQRPSADQLVIAAAPPVLPADKSVAAPRPAVAKASPPPTLARPMEAWLSRVQGEVAGAIAPQQQQAGLRQKVATHQVVFVLTSAYNGKKAVLHLCKAQPRPNGQFQAAQPVTDVPRLLADPVLFLRPEDRDLIGLFVAQNDGNHAQHAACELSGKLGAQLLRALLQQQRLLWANSLPDLAKGTAYPLQLAAPRRASLTWHEALDDGRDAARDLWQLGWQFEAEAANGAASLRKSLDYMLPTEPPWYIDNLSCGELLLTQRDTRISSKALNDLVIQAPMLDPDDSLAVAQQLLTQGLSDVIPFPPQVIQTVRRDIAPQPLLVLGNLPGVSNPLMQDFAELHFRYDGALVSAQFALALSRNTPAGIEQVMRDQAAENALRQTLLGFGMRALEGTQHPLAMMPGMFMLPDQSAWLRFAKEGLPQLIAQGWKIDKRAEYRFDVVEVEDWYAEIAETDEAGASAAFDLQMGIVVNQQRVSLLPLLVDLIRHAPQDFDPRTMALRDDQDELLVRLSDGVHVAMPWGRIKPILNTLGELYFTEKSEGPVRLSALDAARLAELDAGNQLRWVGGERLRSMGQKLLTFGGIKQVSAPPGLQATLRDYQLQGLAWMQFLREYDLAGILADDMGLGKTVQTLAHILIEKQSGRLTAPALVIAPTSLMDNWLQEAARFAPELRVLVLQGKQRLEQFEQIAGYDLVLTTYALLPRDEEHWREHVFHLLILDEAHYIKNPRSKVAQSAALLNARHRLCLSGTPVENHLGELWAQFHFLLPGLLGDEKTFNRDFRQPIEKQGDATRRALLSRRIKPFLLRRTKDKVAKELPPKTEMLRSVTLSGAQRDLYENVRLAMDKKVREEIAKKGVARSHIVILEALLKLRQACCDPRLLKTDQPEAEAAQAEMPSAKLLELLEMVDELRQEDRRILVFSQFTSMLTLIAAELRERDIGYALLTGATQDRVEPVRQFQEGEVPVFLISLKAGGVGLNLTAADTVIHYDPWWNPAAESQATDRAWRIGQDKPVFVYKLIAKGTVEESIQLLQQKKADLAQAMLSPQGEEAQNVGLTQDDLQAIFAPLAE</sequence>
<dbReference type="Proteomes" id="UP000074561">
    <property type="component" value="Chromosome"/>
</dbReference>
<dbReference type="Pfam" id="PF04434">
    <property type="entry name" value="SWIM"/>
    <property type="match status" value="1"/>
</dbReference>
<dbReference type="PROSITE" id="PS51192">
    <property type="entry name" value="HELICASE_ATP_BIND_1"/>
    <property type="match status" value="1"/>
</dbReference>
<keyword evidence="2" id="KW-0863">Zinc-finger</keyword>
<keyword evidence="1" id="KW-0378">Hydrolase</keyword>
<evidence type="ECO:0000259" key="3">
    <source>
        <dbReference type="PROSITE" id="PS50966"/>
    </source>
</evidence>
<evidence type="ECO:0000313" key="6">
    <source>
        <dbReference type="EMBL" id="AMP06902.1"/>
    </source>
</evidence>
<dbReference type="PROSITE" id="PS50966">
    <property type="entry name" value="ZF_SWIM"/>
    <property type="match status" value="1"/>
</dbReference>
<keyword evidence="6" id="KW-0347">Helicase</keyword>
<evidence type="ECO:0000259" key="5">
    <source>
        <dbReference type="PROSITE" id="PS51194"/>
    </source>
</evidence>
<dbReference type="InterPro" id="IPR001650">
    <property type="entry name" value="Helicase_C-like"/>
</dbReference>
<organism evidence="6 7">
    <name type="scientific">Collimonas pratensis</name>
    <dbReference type="NCBI Taxonomy" id="279113"/>
    <lineage>
        <taxon>Bacteria</taxon>
        <taxon>Pseudomonadati</taxon>
        <taxon>Pseudomonadota</taxon>
        <taxon>Betaproteobacteria</taxon>
        <taxon>Burkholderiales</taxon>
        <taxon>Oxalobacteraceae</taxon>
        <taxon>Collimonas</taxon>
    </lineage>
</organism>
<dbReference type="PROSITE" id="PS51194">
    <property type="entry name" value="HELICASE_CTER"/>
    <property type="match status" value="1"/>
</dbReference>
<dbReference type="AlphaFoldDB" id="A0A127QBA7"/>
<dbReference type="Gene3D" id="3.40.50.300">
    <property type="entry name" value="P-loop containing nucleotide triphosphate hydrolases"/>
    <property type="match status" value="1"/>
</dbReference>
<keyword evidence="2" id="KW-0862">Zinc</keyword>
<gene>
    <name evidence="6" type="ORF">CPter91_4596</name>
</gene>
<evidence type="ECO:0000313" key="7">
    <source>
        <dbReference type="Proteomes" id="UP000074561"/>
    </source>
</evidence>
<dbReference type="SMART" id="SM00490">
    <property type="entry name" value="HELICc"/>
    <property type="match status" value="1"/>
</dbReference>
<keyword evidence="6" id="KW-0547">Nucleotide-binding</keyword>
<dbReference type="InterPro" id="IPR014001">
    <property type="entry name" value="Helicase_ATP-bd"/>
</dbReference>
<keyword evidence="2" id="KW-0479">Metal-binding</keyword>
<evidence type="ECO:0000259" key="4">
    <source>
        <dbReference type="PROSITE" id="PS51192"/>
    </source>
</evidence>
<dbReference type="GO" id="GO:0005524">
    <property type="term" value="F:ATP binding"/>
    <property type="evidence" value="ECO:0007669"/>
    <property type="project" value="InterPro"/>
</dbReference>
<feature type="domain" description="Helicase C-terminal" evidence="5">
    <location>
        <begin position="985"/>
        <end position="1147"/>
    </location>
</feature>
<keyword evidence="6" id="KW-0067">ATP-binding</keyword>
<evidence type="ECO:0000256" key="1">
    <source>
        <dbReference type="ARBA" id="ARBA00022801"/>
    </source>
</evidence>
<dbReference type="GO" id="GO:0008270">
    <property type="term" value="F:zinc ion binding"/>
    <property type="evidence" value="ECO:0007669"/>
    <property type="project" value="UniProtKB-KW"/>
</dbReference>
<dbReference type="Gene3D" id="3.40.50.10810">
    <property type="entry name" value="Tandem AAA-ATPase domain"/>
    <property type="match status" value="1"/>
</dbReference>
<dbReference type="PANTHER" id="PTHR10799">
    <property type="entry name" value="SNF2/RAD54 HELICASE FAMILY"/>
    <property type="match status" value="1"/>
</dbReference>
<dbReference type="STRING" id="279113.CPter91_4596"/>
<dbReference type="CDD" id="cd18793">
    <property type="entry name" value="SF2_C_SNF"/>
    <property type="match status" value="1"/>
</dbReference>
<dbReference type="EMBL" id="CP013234">
    <property type="protein sequence ID" value="AMP06902.1"/>
    <property type="molecule type" value="Genomic_DNA"/>
</dbReference>
<dbReference type="KEGG" id="cpra:CPter91_4596"/>
<dbReference type="OrthoDB" id="9760715at2"/>
<dbReference type="InterPro" id="IPR000330">
    <property type="entry name" value="SNF2_N"/>
</dbReference>
<dbReference type="InterPro" id="IPR038718">
    <property type="entry name" value="SNF2-like_sf"/>
</dbReference>
<reference evidence="6 7" key="1">
    <citation type="submission" date="2015-11" db="EMBL/GenBank/DDBJ databases">
        <title>Exploring the genomic traits of fungus-feeding bacterial genus Collimonas.</title>
        <authorList>
            <person name="Song C."/>
            <person name="Schmidt R."/>
            <person name="de Jager V."/>
            <person name="Krzyzanowska D."/>
            <person name="Jongedijk E."/>
            <person name="Cankar K."/>
            <person name="Beekwilder J."/>
            <person name="van Veen A."/>
            <person name="de Boer W."/>
            <person name="van Veen J.A."/>
            <person name="Garbeva P."/>
        </authorList>
    </citation>
    <scope>NUCLEOTIDE SEQUENCE [LARGE SCALE GENOMIC DNA]</scope>
    <source>
        <strain evidence="6 7">Ter91</strain>
    </source>
</reference>
<name>A0A127QBA7_9BURK</name>
<dbReference type="GO" id="GO:0016787">
    <property type="term" value="F:hydrolase activity"/>
    <property type="evidence" value="ECO:0007669"/>
    <property type="project" value="UniProtKB-KW"/>
</dbReference>
<feature type="domain" description="SWIM-type" evidence="3">
    <location>
        <begin position="55"/>
        <end position="89"/>
    </location>
</feature>
<dbReference type="InterPro" id="IPR027417">
    <property type="entry name" value="P-loop_NTPase"/>
</dbReference>
<dbReference type="SUPFAM" id="SSF52540">
    <property type="entry name" value="P-loop containing nucleoside triphosphate hydrolases"/>
    <property type="match status" value="2"/>
</dbReference>
<dbReference type="InterPro" id="IPR049730">
    <property type="entry name" value="SNF2/RAD54-like_C"/>
</dbReference>
<dbReference type="RefSeq" id="WP_061943788.1">
    <property type="nucleotide sequence ID" value="NZ_CP013234.1"/>
</dbReference>
<feature type="domain" description="Helicase ATP-binding" evidence="4">
    <location>
        <begin position="695"/>
        <end position="855"/>
    </location>
</feature>
<accession>A0A127QBA7</accession>
<dbReference type="GO" id="GO:0004386">
    <property type="term" value="F:helicase activity"/>
    <property type="evidence" value="ECO:0007669"/>
    <property type="project" value="UniProtKB-KW"/>
</dbReference>
<evidence type="ECO:0000256" key="2">
    <source>
        <dbReference type="PROSITE-ProRule" id="PRU00325"/>
    </source>
</evidence>
<dbReference type="Pfam" id="PF00176">
    <property type="entry name" value="SNF2-rel_dom"/>
    <property type="match status" value="1"/>
</dbReference>
<dbReference type="Pfam" id="PF00271">
    <property type="entry name" value="Helicase_C"/>
    <property type="match status" value="1"/>
</dbReference>
<dbReference type="PATRIC" id="fig|279113.9.peg.4557"/>
<dbReference type="InterPro" id="IPR007527">
    <property type="entry name" value="Znf_SWIM"/>
</dbReference>
<dbReference type="CDD" id="cd18012">
    <property type="entry name" value="DEXQc_arch_SWI2_SNF2"/>
    <property type="match status" value="1"/>
</dbReference>